<dbReference type="Gene3D" id="1.10.510.10">
    <property type="entry name" value="Transferase(Phosphotransferase) domain 1"/>
    <property type="match status" value="1"/>
</dbReference>
<dbReference type="InterPro" id="IPR011009">
    <property type="entry name" value="Kinase-like_dom_sf"/>
</dbReference>
<name>A0ABR4LNP8_9EURO</name>
<reference evidence="2 3" key="1">
    <citation type="submission" date="2024-07" db="EMBL/GenBank/DDBJ databases">
        <title>Section-level genome sequencing and comparative genomics of Aspergillus sections Usti and Cavernicolus.</title>
        <authorList>
            <consortium name="Lawrence Berkeley National Laboratory"/>
            <person name="Nybo J.L."/>
            <person name="Vesth T.C."/>
            <person name="Theobald S."/>
            <person name="Frisvad J.C."/>
            <person name="Larsen T.O."/>
            <person name="Kjaerboelling I."/>
            <person name="Rothschild-Mancinelli K."/>
            <person name="Lyhne E.K."/>
            <person name="Kogle M.E."/>
            <person name="Barry K."/>
            <person name="Clum A."/>
            <person name="Na H."/>
            <person name="Ledsgaard L."/>
            <person name="Lin J."/>
            <person name="Lipzen A."/>
            <person name="Kuo A."/>
            <person name="Riley R."/>
            <person name="Mondo S."/>
            <person name="Labutti K."/>
            <person name="Haridas S."/>
            <person name="Pangalinan J."/>
            <person name="Salamov A.A."/>
            <person name="Simmons B.A."/>
            <person name="Magnuson J.K."/>
            <person name="Chen J."/>
            <person name="Drula E."/>
            <person name="Henrissat B."/>
            <person name="Wiebenga A."/>
            <person name="Lubbers R.J."/>
            <person name="Gomes A.C."/>
            <person name="Macurrencykelacurrency M.R."/>
            <person name="Stajich J."/>
            <person name="Grigoriev I.V."/>
            <person name="Mortensen U.H."/>
            <person name="De Vries R.P."/>
            <person name="Baker S.E."/>
            <person name="Andersen M.R."/>
        </authorList>
    </citation>
    <scope>NUCLEOTIDE SEQUENCE [LARGE SCALE GENOMIC DNA]</scope>
    <source>
        <strain evidence="2 3">CBS 449.75</strain>
    </source>
</reference>
<comment type="caution">
    <text evidence="2">The sequence shown here is derived from an EMBL/GenBank/DDBJ whole genome shotgun (WGS) entry which is preliminary data.</text>
</comment>
<dbReference type="RefSeq" id="XP_070885144.1">
    <property type="nucleotide sequence ID" value="XM_071034410.1"/>
</dbReference>
<protein>
    <recommendedName>
        <fullName evidence="1">Protein kinase domain-containing protein</fullName>
    </recommendedName>
</protein>
<organism evidence="2 3">
    <name type="scientific">Aspergillus lucknowensis</name>
    <dbReference type="NCBI Taxonomy" id="176173"/>
    <lineage>
        <taxon>Eukaryota</taxon>
        <taxon>Fungi</taxon>
        <taxon>Dikarya</taxon>
        <taxon>Ascomycota</taxon>
        <taxon>Pezizomycotina</taxon>
        <taxon>Eurotiomycetes</taxon>
        <taxon>Eurotiomycetidae</taxon>
        <taxon>Eurotiales</taxon>
        <taxon>Aspergillaceae</taxon>
        <taxon>Aspergillus</taxon>
        <taxon>Aspergillus subgen. Nidulantes</taxon>
    </lineage>
</organism>
<keyword evidence="3" id="KW-1185">Reference proteome</keyword>
<evidence type="ECO:0000259" key="1">
    <source>
        <dbReference type="PROSITE" id="PS50011"/>
    </source>
</evidence>
<dbReference type="PROSITE" id="PS50011">
    <property type="entry name" value="PROTEIN_KINASE_DOM"/>
    <property type="match status" value="1"/>
</dbReference>
<accession>A0ABR4LNP8</accession>
<dbReference type="SUPFAM" id="SSF56112">
    <property type="entry name" value="Protein kinase-like (PK-like)"/>
    <property type="match status" value="1"/>
</dbReference>
<evidence type="ECO:0000313" key="3">
    <source>
        <dbReference type="Proteomes" id="UP001610432"/>
    </source>
</evidence>
<dbReference type="EMBL" id="JBFXLQ010000027">
    <property type="protein sequence ID" value="KAL2866165.1"/>
    <property type="molecule type" value="Genomic_DNA"/>
</dbReference>
<evidence type="ECO:0000313" key="2">
    <source>
        <dbReference type="EMBL" id="KAL2866165.1"/>
    </source>
</evidence>
<feature type="domain" description="Protein kinase" evidence="1">
    <location>
        <begin position="1"/>
        <end position="279"/>
    </location>
</feature>
<sequence length="279" mass="31454">MSTGKVVTGSLKSLGLPQVLMRQSSLLRDNESPWDTFRKTFTCDLAGPVIIAVHRSRPSHVVAIRQYAAEEADRMLHLFTQIQHDNIIMVKECYRFRGTVYARMDDLPLTLEHVVWCGSVYPTHQQLSLIVGQTYRERILDGLSCLVSAGFEHMSLSCSNILLDLAGNVKIGALEFCQEQCLENSQPRMIKSLASIIMILMQKHEKDEREDGLLMGVEDTDRWPLESSAFRFLLMTSSAGSIEELRQHAFVCPRPPKGELVDLARFALIAARISYSRIG</sequence>
<gene>
    <name evidence="2" type="ORF">BJX67DRAFT_388828</name>
</gene>
<dbReference type="Proteomes" id="UP001610432">
    <property type="component" value="Unassembled WGS sequence"/>
</dbReference>
<proteinExistence type="predicted"/>
<dbReference type="GeneID" id="98149482"/>
<dbReference type="InterPro" id="IPR000719">
    <property type="entry name" value="Prot_kinase_dom"/>
</dbReference>